<organism evidence="2">
    <name type="scientific">Oryza meridionalis</name>
    <dbReference type="NCBI Taxonomy" id="40149"/>
    <lineage>
        <taxon>Eukaryota</taxon>
        <taxon>Viridiplantae</taxon>
        <taxon>Streptophyta</taxon>
        <taxon>Embryophyta</taxon>
        <taxon>Tracheophyta</taxon>
        <taxon>Spermatophyta</taxon>
        <taxon>Magnoliopsida</taxon>
        <taxon>Liliopsida</taxon>
        <taxon>Poales</taxon>
        <taxon>Poaceae</taxon>
        <taxon>BOP clade</taxon>
        <taxon>Oryzoideae</taxon>
        <taxon>Oryzeae</taxon>
        <taxon>Oryzinae</taxon>
        <taxon>Oryza</taxon>
    </lineage>
</organism>
<feature type="compositionally biased region" description="Basic and acidic residues" evidence="1">
    <location>
        <begin position="96"/>
        <end position="120"/>
    </location>
</feature>
<dbReference type="Proteomes" id="UP000008021">
    <property type="component" value="Chromosome 11"/>
</dbReference>
<sequence>MDDSPLCYSQCSQSKGCKGAVVVVAVHRVAVAEEGVVDQGARGQARDKDGDTIAAVIEEDDVKSNHEGRDVTLGLPDQGMTRDERVQRCCQYRAGEVGDHHESSPMSEETSKEGLRDSRGARTAQRENCQSSTQLLEKSEV</sequence>
<dbReference type="Gramene" id="OMERI11G10050.1">
    <property type="protein sequence ID" value="OMERI11G10050.1"/>
    <property type="gene ID" value="OMERI11G10050"/>
</dbReference>
<keyword evidence="3" id="KW-1185">Reference proteome</keyword>
<feature type="region of interest" description="Disordered" evidence="1">
    <location>
        <begin position="92"/>
        <end position="141"/>
    </location>
</feature>
<name>A0A0E0F5A4_9ORYZ</name>
<dbReference type="HOGENOM" id="CLU_1828384_0_0_1"/>
<accession>A0A0E0F5A4</accession>
<evidence type="ECO:0000256" key="1">
    <source>
        <dbReference type="SAM" id="MobiDB-lite"/>
    </source>
</evidence>
<dbReference type="AlphaFoldDB" id="A0A0E0F5A4"/>
<dbReference type="EnsemblPlants" id="OMERI11G10050.1">
    <property type="protein sequence ID" value="OMERI11G10050.1"/>
    <property type="gene ID" value="OMERI11G10050"/>
</dbReference>
<proteinExistence type="predicted"/>
<evidence type="ECO:0000313" key="2">
    <source>
        <dbReference type="EnsemblPlants" id="OMERI11G10050.1"/>
    </source>
</evidence>
<evidence type="ECO:0000313" key="3">
    <source>
        <dbReference type="Proteomes" id="UP000008021"/>
    </source>
</evidence>
<reference evidence="2" key="1">
    <citation type="submission" date="2015-04" db="UniProtKB">
        <authorList>
            <consortium name="EnsemblPlants"/>
        </authorList>
    </citation>
    <scope>IDENTIFICATION</scope>
</reference>
<reference evidence="2" key="2">
    <citation type="submission" date="2018-05" db="EMBL/GenBank/DDBJ databases">
        <title>OmerRS3 (Oryza meridionalis Reference Sequence Version 3).</title>
        <authorList>
            <person name="Zhang J."/>
            <person name="Kudrna D."/>
            <person name="Lee S."/>
            <person name="Talag J."/>
            <person name="Welchert J."/>
            <person name="Wing R.A."/>
        </authorList>
    </citation>
    <scope>NUCLEOTIDE SEQUENCE [LARGE SCALE GENOMIC DNA]</scope>
    <source>
        <strain evidence="2">cv. OR44</strain>
    </source>
</reference>
<feature type="compositionally biased region" description="Polar residues" evidence="1">
    <location>
        <begin position="126"/>
        <end position="141"/>
    </location>
</feature>
<protein>
    <submittedName>
        <fullName evidence="2">Uncharacterized protein</fullName>
    </submittedName>
</protein>